<keyword evidence="11" id="KW-1185">Reference proteome</keyword>
<evidence type="ECO:0000256" key="5">
    <source>
        <dbReference type="ARBA" id="ARBA00056741"/>
    </source>
</evidence>
<dbReference type="SUPFAM" id="SSF55205">
    <property type="entry name" value="EPT/RTPC-like"/>
    <property type="match status" value="1"/>
</dbReference>
<evidence type="ECO:0000256" key="3">
    <source>
        <dbReference type="ARBA" id="ARBA00022517"/>
    </source>
</evidence>
<evidence type="ECO:0000256" key="2">
    <source>
        <dbReference type="ARBA" id="ARBA00007089"/>
    </source>
</evidence>
<evidence type="ECO:0000256" key="4">
    <source>
        <dbReference type="ARBA" id="ARBA00023242"/>
    </source>
</evidence>
<accession>A0AAR2LM64</accession>
<dbReference type="AlphaFoldDB" id="A0AAR2LM64"/>
<dbReference type="CDD" id="cd00875">
    <property type="entry name" value="RNA_Cyclase_Class_I"/>
    <property type="match status" value="1"/>
</dbReference>
<dbReference type="Ensembl" id="ENSPNAT00000084232.1">
    <property type="protein sequence ID" value="ENSPNAP00000075421.1"/>
    <property type="gene ID" value="ENSPNAG00000028307.2"/>
</dbReference>
<dbReference type="FunFam" id="3.30.360.20:FF:000001">
    <property type="entry name" value="RNA terminal phosphate cyclase-like 1"/>
    <property type="match status" value="1"/>
</dbReference>
<keyword evidence="4" id="KW-0539">Nucleus</keyword>
<keyword evidence="3" id="KW-0690">Ribosome biogenesis</keyword>
<feature type="domain" description="RNA 3'-terminal phosphate cyclase insert" evidence="9">
    <location>
        <begin position="181"/>
        <end position="285"/>
    </location>
</feature>
<dbReference type="InterPro" id="IPR013792">
    <property type="entry name" value="RNA3'P_cycl/enolpyr_Trfase_a/b"/>
</dbReference>
<reference evidence="10" key="2">
    <citation type="submission" date="2025-08" db="UniProtKB">
        <authorList>
            <consortium name="Ensembl"/>
        </authorList>
    </citation>
    <scope>IDENTIFICATION</scope>
</reference>
<comment type="subcellular location">
    <subcellularLocation>
        <location evidence="1">Nucleus</location>
        <location evidence="1">Nucleolus</location>
    </subcellularLocation>
</comment>
<dbReference type="Pfam" id="PF05189">
    <property type="entry name" value="RTC_insert"/>
    <property type="match status" value="1"/>
</dbReference>
<reference evidence="10 11" key="1">
    <citation type="submission" date="2020-10" db="EMBL/GenBank/DDBJ databases">
        <title>Pygocentrus nattereri (red-bellied piranha) genome, fPygNat1, primary haplotype.</title>
        <authorList>
            <person name="Myers G."/>
            <person name="Meyer A."/>
            <person name="Karagic N."/>
            <person name="Pippel M."/>
            <person name="Winkler S."/>
            <person name="Tracey A."/>
            <person name="Wood J."/>
            <person name="Formenti G."/>
            <person name="Howe K."/>
            <person name="Fedrigo O."/>
            <person name="Jarvis E.D."/>
        </authorList>
    </citation>
    <scope>NUCLEOTIDE SEQUENCE [LARGE SCALE GENOMIC DNA]</scope>
</reference>
<name>A0AAR2LM64_PYGNA</name>
<comment type="function">
    <text evidence="5">As part of the small subunit (SSU) processome, it plays a role in 40S-ribosomal-subunit biogenesis in the early pre-rRNA processing steps at sites A0, A1 and A2 that are required for proper maturation of the 18S RNA. Activates BMS1 by promoting GDP/GTP exchange. Does not have cyclase activity.</text>
</comment>
<dbReference type="GO" id="GO:0004521">
    <property type="term" value="F:RNA endonuclease activity"/>
    <property type="evidence" value="ECO:0007669"/>
    <property type="project" value="TreeGrafter"/>
</dbReference>
<dbReference type="Pfam" id="PF01137">
    <property type="entry name" value="RTC"/>
    <property type="match status" value="1"/>
</dbReference>
<gene>
    <name evidence="10" type="primary">RCL1</name>
</gene>
<dbReference type="InterPro" id="IPR037136">
    <property type="entry name" value="RNA3'_phos_cyclase_dom_sf"/>
</dbReference>
<evidence type="ECO:0000259" key="9">
    <source>
        <dbReference type="Pfam" id="PF05189"/>
    </source>
</evidence>
<dbReference type="PANTHER" id="PTHR11096:SF1">
    <property type="entry name" value="RNA 3'-TERMINAL PHOSPHATE CYCLASE-LIKE PROTEIN"/>
    <property type="match status" value="1"/>
</dbReference>
<dbReference type="PIRSF" id="PIRSF005378">
    <property type="entry name" value="RNA3'_term_phos_cycl_euk"/>
    <property type="match status" value="1"/>
</dbReference>
<evidence type="ECO:0000256" key="6">
    <source>
        <dbReference type="ARBA" id="ARBA00065529"/>
    </source>
</evidence>
<dbReference type="InterPro" id="IPR023797">
    <property type="entry name" value="RNA3'_phos_cyclase_dom"/>
</dbReference>
<dbReference type="Gene3D" id="3.30.360.20">
    <property type="entry name" value="RNA 3'-terminal phosphate cyclase, insert domain"/>
    <property type="match status" value="1"/>
</dbReference>
<dbReference type="InterPro" id="IPR036553">
    <property type="entry name" value="RPTC_insert"/>
</dbReference>
<evidence type="ECO:0000259" key="8">
    <source>
        <dbReference type="Pfam" id="PF01137"/>
    </source>
</evidence>
<dbReference type="PANTHER" id="PTHR11096">
    <property type="entry name" value="RNA 3' TERMINAL PHOSPHATE CYCLASE"/>
    <property type="match status" value="1"/>
</dbReference>
<dbReference type="Proteomes" id="UP001501920">
    <property type="component" value="Chromosome 23"/>
</dbReference>
<protein>
    <recommendedName>
        <fullName evidence="7">RNA 3'-terminal phosphate cyclase-like protein</fullName>
    </recommendedName>
</protein>
<dbReference type="InterPro" id="IPR013791">
    <property type="entry name" value="RNA3'-term_phos_cycl_insert"/>
</dbReference>
<dbReference type="InterPro" id="IPR020719">
    <property type="entry name" value="RNA3'_term_phos_cycl-like_CS"/>
</dbReference>
<dbReference type="NCBIfam" id="TIGR03400">
    <property type="entry name" value="18S_RNA_Rcl1p"/>
    <property type="match status" value="1"/>
</dbReference>
<evidence type="ECO:0000313" key="10">
    <source>
        <dbReference type="Ensembl" id="ENSPNAP00000075421.1"/>
    </source>
</evidence>
<dbReference type="GO" id="GO:0042274">
    <property type="term" value="P:ribosomal small subunit biogenesis"/>
    <property type="evidence" value="ECO:0007669"/>
    <property type="project" value="UniProtKB-ARBA"/>
</dbReference>
<sequence length="372" mass="40829">ISMAALTYEGCNFLRQRLVLSTLSGKRVKIRNIRSRDDEPGLRDFEASFIRLLDKVTNGSRIEINQTGTALFYQPGLLCGGSVEHECNVQRSIGYYLEALIMLAPFMKNPLKAILKGVTNDPIDPSVDLLKATAVPLMKMFGINGEGLEIKVVKRGIAPRGGGEVHFSCPVCRALKPVLLTDPGKIKRIRGTAYSVRVSPQMANRIVDSARSILNKFIPDIYIYTDHMKGASSGKSPGFGLTLVAETVNGTLLSAELASTPQGQGDPVLPEELGKNCAKLLLEEIYRGGCVDSNNQSLALLYMTLDQQDVSKTLLGPLSPYTIEFLRHIRDFFQIMFKIETQKADEDEQKGGDKVLMTCVGVGYSNISKSHK</sequence>
<evidence type="ECO:0000256" key="1">
    <source>
        <dbReference type="ARBA" id="ARBA00004604"/>
    </source>
</evidence>
<dbReference type="GO" id="GO:0000479">
    <property type="term" value="P:endonucleolytic cleavage of tricistronic rRNA transcript (SSU-rRNA, 5.8S rRNA, LSU-rRNA)"/>
    <property type="evidence" value="ECO:0007669"/>
    <property type="project" value="TreeGrafter"/>
</dbReference>
<proteinExistence type="inferred from homology"/>
<comment type="similarity">
    <text evidence="2">Belongs to the RNA 3'-terminal cyclase family. Type 2 subfamily.</text>
</comment>
<dbReference type="InterPro" id="IPR016443">
    <property type="entry name" value="RNA3'_term_phos_cyc_type_2"/>
</dbReference>
<dbReference type="InterPro" id="IPR000228">
    <property type="entry name" value="RNA3'_term_phos_cyc"/>
</dbReference>
<dbReference type="FunFam" id="3.65.10.20:FF:000001">
    <property type="entry name" value="RNA terminal phosphate cyclase-like 1"/>
    <property type="match status" value="1"/>
</dbReference>
<dbReference type="GeneTree" id="ENSGT00530000063404"/>
<organism evidence="10 11">
    <name type="scientific">Pygocentrus nattereri</name>
    <name type="common">Red-bellied piranha</name>
    <dbReference type="NCBI Taxonomy" id="42514"/>
    <lineage>
        <taxon>Eukaryota</taxon>
        <taxon>Metazoa</taxon>
        <taxon>Chordata</taxon>
        <taxon>Craniata</taxon>
        <taxon>Vertebrata</taxon>
        <taxon>Euteleostomi</taxon>
        <taxon>Actinopterygii</taxon>
        <taxon>Neopterygii</taxon>
        <taxon>Teleostei</taxon>
        <taxon>Ostariophysi</taxon>
        <taxon>Characiformes</taxon>
        <taxon>Characoidei</taxon>
        <taxon>Pygocentrus</taxon>
    </lineage>
</organism>
<dbReference type="Gene3D" id="3.65.10.20">
    <property type="entry name" value="RNA 3'-terminal phosphate cyclase domain"/>
    <property type="match status" value="1"/>
</dbReference>
<dbReference type="GO" id="GO:0005730">
    <property type="term" value="C:nucleolus"/>
    <property type="evidence" value="ECO:0007669"/>
    <property type="project" value="UniProtKB-SubCell"/>
</dbReference>
<evidence type="ECO:0000313" key="11">
    <source>
        <dbReference type="Proteomes" id="UP001501920"/>
    </source>
</evidence>
<dbReference type="PROSITE" id="PS01287">
    <property type="entry name" value="RTC"/>
    <property type="match status" value="1"/>
</dbReference>
<feature type="domain" description="RNA 3'-terminal phosphate cyclase" evidence="8">
    <location>
        <begin position="7"/>
        <end position="339"/>
    </location>
</feature>
<comment type="subunit">
    <text evidence="6">Part of the small subunit (SSU) processome, composed of more than 70 proteins and the RNA chaperone small nucleolar RNA (snoRNA) U3. Interacts with BMS1.</text>
</comment>
<reference evidence="10" key="3">
    <citation type="submission" date="2025-09" db="UniProtKB">
        <authorList>
            <consortium name="Ensembl"/>
        </authorList>
    </citation>
    <scope>IDENTIFICATION</scope>
</reference>
<evidence type="ECO:0000256" key="7">
    <source>
        <dbReference type="ARBA" id="ARBA00069298"/>
    </source>
</evidence>